<dbReference type="InterPro" id="IPR003779">
    <property type="entry name" value="CMD-like"/>
</dbReference>
<dbReference type="PANTHER" id="PTHR34846:SF5">
    <property type="entry name" value="CARBOXYMUCONOLACTONE DECARBOXYLASE-LIKE DOMAIN-CONTAINING PROTEIN"/>
    <property type="match status" value="1"/>
</dbReference>
<dbReference type="SUPFAM" id="SSF69118">
    <property type="entry name" value="AhpD-like"/>
    <property type="match status" value="1"/>
</dbReference>
<dbReference type="InterPro" id="IPR029032">
    <property type="entry name" value="AhpD-like"/>
</dbReference>
<dbReference type="Proteomes" id="UP001185927">
    <property type="component" value="Unassembled WGS sequence"/>
</dbReference>
<sequence length="192" mass="21215">MARISPATPQQWTPEMREFFDGFRTTVAADPQRAGKAGLNLVGTLARYPALAMPFLSFNAHLLSGTSLTDRQRELLVLRVASVRRSDYEWAQHVILAETAGMTKGEILRVADGPNAPEWSPLERSLLSAVDELLADGVVSELTWSALAEEFNTEQLMDMVFTVGCYSMLAMALRSFDVNPEPELAPYLPAVR</sequence>
<protein>
    <submittedName>
        <fullName evidence="2">Carboxymuconolactone decarboxylase family protein</fullName>
    </submittedName>
</protein>
<reference evidence="2 3" key="1">
    <citation type="submission" date="2023-10" db="EMBL/GenBank/DDBJ databases">
        <title>Development of a sustainable strategy for remediation of hydrocarbon-contaminated territories based on the waste exchange concept.</title>
        <authorList>
            <person name="Krivoruchko A."/>
        </authorList>
    </citation>
    <scope>NUCLEOTIDE SEQUENCE [LARGE SCALE GENOMIC DNA]</scope>
    <source>
        <strain evidence="2 3">IEGM 1203</strain>
    </source>
</reference>
<accession>A0ABU4BYA7</accession>
<proteinExistence type="predicted"/>
<dbReference type="EMBL" id="JAWLKB010000010">
    <property type="protein sequence ID" value="MDV6269211.1"/>
    <property type="molecule type" value="Genomic_DNA"/>
</dbReference>
<dbReference type="Gene3D" id="1.20.1290.10">
    <property type="entry name" value="AhpD-like"/>
    <property type="match status" value="1"/>
</dbReference>
<evidence type="ECO:0000313" key="2">
    <source>
        <dbReference type="EMBL" id="MDV6269211.1"/>
    </source>
</evidence>
<evidence type="ECO:0000259" key="1">
    <source>
        <dbReference type="Pfam" id="PF02627"/>
    </source>
</evidence>
<dbReference type="PANTHER" id="PTHR34846">
    <property type="entry name" value="4-CARBOXYMUCONOLACTONE DECARBOXYLASE FAMILY PROTEIN (AFU_ORTHOLOGUE AFUA_6G11590)"/>
    <property type="match status" value="1"/>
</dbReference>
<comment type="caution">
    <text evidence="2">The sequence shown here is derived from an EMBL/GenBank/DDBJ whole genome shotgun (WGS) entry which is preliminary data.</text>
</comment>
<feature type="domain" description="Carboxymuconolactone decarboxylase-like" evidence="1">
    <location>
        <begin position="54"/>
        <end position="132"/>
    </location>
</feature>
<organism evidence="2 3">
    <name type="scientific">Rhodococcus globerulus</name>
    <dbReference type="NCBI Taxonomy" id="33008"/>
    <lineage>
        <taxon>Bacteria</taxon>
        <taxon>Bacillati</taxon>
        <taxon>Actinomycetota</taxon>
        <taxon>Actinomycetes</taxon>
        <taxon>Mycobacteriales</taxon>
        <taxon>Nocardiaceae</taxon>
        <taxon>Rhodococcus</taxon>
    </lineage>
</organism>
<name>A0ABU4BYA7_RHOGO</name>
<keyword evidence="3" id="KW-1185">Reference proteome</keyword>
<evidence type="ECO:0000313" key="3">
    <source>
        <dbReference type="Proteomes" id="UP001185927"/>
    </source>
</evidence>
<dbReference type="Pfam" id="PF02627">
    <property type="entry name" value="CMD"/>
    <property type="match status" value="1"/>
</dbReference>
<gene>
    <name evidence="2" type="ORF">R3Q16_21590</name>
</gene>
<dbReference type="RefSeq" id="WP_317543642.1">
    <property type="nucleotide sequence ID" value="NZ_JAWLKB010000010.1"/>
</dbReference>